<feature type="transmembrane region" description="Helical" evidence="6">
    <location>
        <begin position="118"/>
        <end position="136"/>
    </location>
</feature>
<dbReference type="InterPro" id="IPR020846">
    <property type="entry name" value="MFS_dom"/>
</dbReference>
<dbReference type="Gene3D" id="1.20.1250.20">
    <property type="entry name" value="MFS general substrate transporter like domains"/>
    <property type="match status" value="1"/>
</dbReference>
<sequence length="175" mass="18646">MNFVNYAPIPIIPDLLAQSHVNPGHYQEWTTIILGLWAFVRAVSGTLISIVADDIHNMRKPTLISLGLMAVSASPMFVCSGISQLVLARGLHGAASAAIMISSVVLVSVQVPRQDNGAAMGWIALAMSLGCLFGSATGGPLYQYTGGVGIVVTSEVLILSSVYLTIYESKRYKRH</sequence>
<evidence type="ECO:0000259" key="7">
    <source>
        <dbReference type="PROSITE" id="PS50850"/>
    </source>
</evidence>
<gene>
    <name evidence="8" type="ORF">VN97_g7836</name>
</gene>
<reference evidence="8" key="1">
    <citation type="submission" date="2015-06" db="EMBL/GenBank/DDBJ databases">
        <authorList>
            <person name="Nguyen H."/>
        </authorList>
    </citation>
    <scope>NUCLEOTIDE SEQUENCE</scope>
    <source>
        <strain evidence="8">DAOM 180753</strain>
    </source>
</reference>
<feature type="transmembrane region" description="Helical" evidence="6">
    <location>
        <begin position="63"/>
        <end position="87"/>
    </location>
</feature>
<protein>
    <recommendedName>
        <fullName evidence="7">Major facilitator superfamily (MFS) profile domain-containing protein</fullName>
    </recommendedName>
</protein>
<accession>A0AAI9X6G3</accession>
<proteinExistence type="predicted"/>
<evidence type="ECO:0000256" key="3">
    <source>
        <dbReference type="ARBA" id="ARBA00022692"/>
    </source>
</evidence>
<evidence type="ECO:0000313" key="9">
    <source>
        <dbReference type="Proteomes" id="UP001227192"/>
    </source>
</evidence>
<evidence type="ECO:0000256" key="1">
    <source>
        <dbReference type="ARBA" id="ARBA00004141"/>
    </source>
</evidence>
<keyword evidence="3 6" id="KW-0812">Transmembrane</keyword>
<dbReference type="SUPFAM" id="SSF103473">
    <property type="entry name" value="MFS general substrate transporter"/>
    <property type="match status" value="1"/>
</dbReference>
<dbReference type="Proteomes" id="UP001227192">
    <property type="component" value="Unassembled WGS sequence"/>
</dbReference>
<reference evidence="8" key="2">
    <citation type="journal article" date="2016" name="Fungal Biol.">
        <title>Ochratoxin A production by Penicillium thymicola.</title>
        <authorList>
            <person name="Nguyen H.D.T."/>
            <person name="McMullin D.R."/>
            <person name="Ponomareva E."/>
            <person name="Riley R."/>
            <person name="Pomraning K.R."/>
            <person name="Baker S.E."/>
            <person name="Seifert K.A."/>
        </authorList>
    </citation>
    <scope>NUCLEOTIDE SEQUENCE</scope>
    <source>
        <strain evidence="8">DAOM 180753</strain>
    </source>
</reference>
<evidence type="ECO:0000256" key="2">
    <source>
        <dbReference type="ARBA" id="ARBA00022448"/>
    </source>
</evidence>
<dbReference type="GO" id="GO:0022857">
    <property type="term" value="F:transmembrane transporter activity"/>
    <property type="evidence" value="ECO:0007669"/>
    <property type="project" value="InterPro"/>
</dbReference>
<feature type="transmembrane region" description="Helical" evidence="6">
    <location>
        <begin position="142"/>
        <end position="166"/>
    </location>
</feature>
<organism evidence="8 9">
    <name type="scientific">Penicillium thymicola</name>
    <dbReference type="NCBI Taxonomy" id="293382"/>
    <lineage>
        <taxon>Eukaryota</taxon>
        <taxon>Fungi</taxon>
        <taxon>Dikarya</taxon>
        <taxon>Ascomycota</taxon>
        <taxon>Pezizomycotina</taxon>
        <taxon>Eurotiomycetes</taxon>
        <taxon>Eurotiomycetidae</taxon>
        <taxon>Eurotiales</taxon>
        <taxon>Aspergillaceae</taxon>
        <taxon>Penicillium</taxon>
    </lineage>
</organism>
<evidence type="ECO:0000256" key="4">
    <source>
        <dbReference type="ARBA" id="ARBA00022989"/>
    </source>
</evidence>
<keyword evidence="2" id="KW-0813">Transport</keyword>
<keyword evidence="9" id="KW-1185">Reference proteome</keyword>
<dbReference type="InterPro" id="IPR011701">
    <property type="entry name" value="MFS"/>
</dbReference>
<feature type="transmembrane region" description="Helical" evidence="6">
    <location>
        <begin position="29"/>
        <end position="51"/>
    </location>
</feature>
<dbReference type="AlphaFoldDB" id="A0AAI9X6G3"/>
<dbReference type="EMBL" id="LACB01000262">
    <property type="protein sequence ID" value="KAJ9485517.1"/>
    <property type="molecule type" value="Genomic_DNA"/>
</dbReference>
<feature type="domain" description="Major facilitator superfamily (MFS) profile" evidence="7">
    <location>
        <begin position="1"/>
        <end position="175"/>
    </location>
</feature>
<dbReference type="GO" id="GO:0016020">
    <property type="term" value="C:membrane"/>
    <property type="evidence" value="ECO:0007669"/>
    <property type="project" value="UniProtKB-SubCell"/>
</dbReference>
<evidence type="ECO:0000256" key="5">
    <source>
        <dbReference type="ARBA" id="ARBA00023136"/>
    </source>
</evidence>
<evidence type="ECO:0000313" key="8">
    <source>
        <dbReference type="EMBL" id="KAJ9485517.1"/>
    </source>
</evidence>
<dbReference type="InterPro" id="IPR036259">
    <property type="entry name" value="MFS_trans_sf"/>
</dbReference>
<dbReference type="PANTHER" id="PTHR23506:SF23">
    <property type="entry name" value="GH10249P"/>
    <property type="match status" value="1"/>
</dbReference>
<dbReference type="Pfam" id="PF07690">
    <property type="entry name" value="MFS_1"/>
    <property type="match status" value="1"/>
</dbReference>
<comment type="subcellular location">
    <subcellularLocation>
        <location evidence="1">Membrane</location>
        <topology evidence="1">Multi-pass membrane protein</topology>
    </subcellularLocation>
</comment>
<feature type="transmembrane region" description="Helical" evidence="6">
    <location>
        <begin position="93"/>
        <end position="111"/>
    </location>
</feature>
<dbReference type="PROSITE" id="PS50850">
    <property type="entry name" value="MFS"/>
    <property type="match status" value="1"/>
</dbReference>
<keyword evidence="5 6" id="KW-0472">Membrane</keyword>
<name>A0AAI9X6G3_PENTH</name>
<comment type="caution">
    <text evidence="8">The sequence shown here is derived from an EMBL/GenBank/DDBJ whole genome shotgun (WGS) entry which is preliminary data.</text>
</comment>
<keyword evidence="4 6" id="KW-1133">Transmembrane helix</keyword>
<dbReference type="InterPro" id="IPR050930">
    <property type="entry name" value="MFS_Vesicular_Transporter"/>
</dbReference>
<dbReference type="PANTHER" id="PTHR23506">
    <property type="entry name" value="GH10249P"/>
    <property type="match status" value="1"/>
</dbReference>
<evidence type="ECO:0000256" key="6">
    <source>
        <dbReference type="SAM" id="Phobius"/>
    </source>
</evidence>